<evidence type="ECO:0000256" key="2">
    <source>
        <dbReference type="ARBA" id="ARBA00022448"/>
    </source>
</evidence>
<dbReference type="Proteomes" id="UP001144397">
    <property type="component" value="Unassembled WGS sequence"/>
</dbReference>
<comment type="caution">
    <text evidence="6">The sequence shown here is derived from an EMBL/GenBank/DDBJ whole genome shotgun (WGS) entry which is preliminary data.</text>
</comment>
<dbReference type="GO" id="GO:0005304">
    <property type="term" value="F:L-valine transmembrane transporter activity"/>
    <property type="evidence" value="ECO:0007669"/>
    <property type="project" value="TreeGrafter"/>
</dbReference>
<reference evidence="7 9" key="2">
    <citation type="submission" date="2023-07" db="EMBL/GenBank/DDBJ databases">
        <title>Genomic Encyclopedia of Type Strains, Phase IV (KMG-IV): sequencing the most valuable type-strain genomes for metagenomic binning, comparative biology and taxonomic classification.</title>
        <authorList>
            <person name="Goeker M."/>
        </authorList>
    </citation>
    <scope>NUCLEOTIDE SEQUENCE [LARGE SCALE GENOMIC DNA]</scope>
    <source>
        <strain evidence="7 9">DSM 338</strain>
    </source>
</reference>
<keyword evidence="4 6" id="KW-0067">ATP-binding</keyword>
<dbReference type="InterPro" id="IPR027417">
    <property type="entry name" value="P-loop_NTPase"/>
</dbReference>
<feature type="domain" description="ABC transporter" evidence="5">
    <location>
        <begin position="6"/>
        <end position="253"/>
    </location>
</feature>
<dbReference type="PROSITE" id="PS50893">
    <property type="entry name" value="ABC_TRANSPORTER_2"/>
    <property type="match status" value="1"/>
</dbReference>
<dbReference type="AlphaFoldDB" id="A0A9W6FLI4"/>
<keyword evidence="2" id="KW-0813">Transport</keyword>
<dbReference type="Proteomes" id="UP001245370">
    <property type="component" value="Unassembled WGS sequence"/>
</dbReference>
<dbReference type="Pfam" id="PF12399">
    <property type="entry name" value="BCA_ABC_TP_C"/>
    <property type="match status" value="1"/>
</dbReference>
<organism evidence="6 8">
    <name type="scientific">Xanthobacter flavus</name>
    <dbReference type="NCBI Taxonomy" id="281"/>
    <lineage>
        <taxon>Bacteria</taxon>
        <taxon>Pseudomonadati</taxon>
        <taxon>Pseudomonadota</taxon>
        <taxon>Alphaproteobacteria</taxon>
        <taxon>Hyphomicrobiales</taxon>
        <taxon>Xanthobacteraceae</taxon>
        <taxon>Xanthobacter</taxon>
    </lineage>
</organism>
<sequence length="256" mass="27379">MAAAQLELWQVAKRFQGVVAVDSVSLTAAAGKVTALIGPNGSGKTTTMNMITGLYPTDAGHIRLDGVDIARLAPHKVAALSVARTFQNIRLLASETTLANVLLGAHRHQSASLLDVLLGLPAVKRSETREKARCEALLDLVGIAPLRDVAVGGLSYGDRRRVEIARALATQPRLLLLDEPAAGMNFAEKRALADLVLAIRDMGITVLLIEHDIEFVARVSDHIVVLNFGREIAAGTPEEVRRMPSVIEAYLGTEDA</sequence>
<dbReference type="CDD" id="cd03219">
    <property type="entry name" value="ABC_Mj1267_LivG_branched"/>
    <property type="match status" value="1"/>
</dbReference>
<dbReference type="PANTHER" id="PTHR45772:SF7">
    <property type="entry name" value="AMINO ACID ABC TRANSPORTER ATP-BINDING PROTEIN"/>
    <property type="match status" value="1"/>
</dbReference>
<dbReference type="EMBL" id="BSDO01000007">
    <property type="protein sequence ID" value="GLI24375.1"/>
    <property type="molecule type" value="Genomic_DNA"/>
</dbReference>
<dbReference type="EMBL" id="JAVDPY010000009">
    <property type="protein sequence ID" value="MDR6335884.1"/>
    <property type="molecule type" value="Genomic_DNA"/>
</dbReference>
<dbReference type="GO" id="GO:1903805">
    <property type="term" value="P:L-valine import across plasma membrane"/>
    <property type="evidence" value="ECO:0007669"/>
    <property type="project" value="TreeGrafter"/>
</dbReference>
<dbReference type="FunFam" id="3.40.50.300:FF:000421">
    <property type="entry name" value="Branched-chain amino acid ABC transporter ATP-binding protein"/>
    <property type="match status" value="1"/>
</dbReference>
<dbReference type="GeneID" id="95764821"/>
<dbReference type="GO" id="GO:0015192">
    <property type="term" value="F:L-phenylalanine transmembrane transporter activity"/>
    <property type="evidence" value="ECO:0007669"/>
    <property type="project" value="TreeGrafter"/>
</dbReference>
<evidence type="ECO:0000313" key="9">
    <source>
        <dbReference type="Proteomes" id="UP001245370"/>
    </source>
</evidence>
<dbReference type="RefSeq" id="WP_281809151.1">
    <property type="nucleotide sequence ID" value="NZ_BSDO01000007.1"/>
</dbReference>
<dbReference type="InterPro" id="IPR017871">
    <property type="entry name" value="ABC_transporter-like_CS"/>
</dbReference>
<dbReference type="Pfam" id="PF00005">
    <property type="entry name" value="ABC_tran"/>
    <property type="match status" value="1"/>
</dbReference>
<evidence type="ECO:0000313" key="8">
    <source>
        <dbReference type="Proteomes" id="UP001144397"/>
    </source>
</evidence>
<dbReference type="InterPro" id="IPR032823">
    <property type="entry name" value="BCA_ABC_TP_C"/>
</dbReference>
<keyword evidence="9" id="KW-1185">Reference proteome</keyword>
<dbReference type="GO" id="GO:0016887">
    <property type="term" value="F:ATP hydrolysis activity"/>
    <property type="evidence" value="ECO:0007669"/>
    <property type="project" value="InterPro"/>
</dbReference>
<gene>
    <name evidence="6" type="primary">livG</name>
    <name evidence="7" type="ORF">GGQ86_004382</name>
    <name evidence="6" type="ORF">XFLAVUS301_40490</name>
</gene>
<dbReference type="InterPro" id="IPR003439">
    <property type="entry name" value="ABC_transporter-like_ATP-bd"/>
</dbReference>
<dbReference type="InterPro" id="IPR003593">
    <property type="entry name" value="AAA+_ATPase"/>
</dbReference>
<name>A0A9W6FLI4_XANFL</name>
<evidence type="ECO:0000256" key="3">
    <source>
        <dbReference type="ARBA" id="ARBA00022741"/>
    </source>
</evidence>
<comment type="similarity">
    <text evidence="1">Belongs to the ABC transporter superfamily.</text>
</comment>
<dbReference type="SUPFAM" id="SSF52540">
    <property type="entry name" value="P-loop containing nucleoside triphosphate hydrolases"/>
    <property type="match status" value="1"/>
</dbReference>
<accession>A0A9W6FLI4</accession>
<dbReference type="SMART" id="SM00382">
    <property type="entry name" value="AAA"/>
    <property type="match status" value="1"/>
</dbReference>
<dbReference type="GO" id="GO:1903806">
    <property type="term" value="P:L-isoleucine import across plasma membrane"/>
    <property type="evidence" value="ECO:0007669"/>
    <property type="project" value="TreeGrafter"/>
</dbReference>
<evidence type="ECO:0000256" key="1">
    <source>
        <dbReference type="ARBA" id="ARBA00005417"/>
    </source>
</evidence>
<evidence type="ECO:0000313" key="6">
    <source>
        <dbReference type="EMBL" id="GLI24375.1"/>
    </source>
</evidence>
<dbReference type="GO" id="GO:0005886">
    <property type="term" value="C:plasma membrane"/>
    <property type="evidence" value="ECO:0007669"/>
    <property type="project" value="TreeGrafter"/>
</dbReference>
<dbReference type="GO" id="GO:0015808">
    <property type="term" value="P:L-alanine transport"/>
    <property type="evidence" value="ECO:0007669"/>
    <property type="project" value="TreeGrafter"/>
</dbReference>
<dbReference type="GO" id="GO:0005524">
    <property type="term" value="F:ATP binding"/>
    <property type="evidence" value="ECO:0007669"/>
    <property type="project" value="UniProtKB-KW"/>
</dbReference>
<evidence type="ECO:0000256" key="4">
    <source>
        <dbReference type="ARBA" id="ARBA00022840"/>
    </source>
</evidence>
<proteinExistence type="inferred from homology"/>
<dbReference type="InterPro" id="IPR051120">
    <property type="entry name" value="ABC_AA/LPS_Transport"/>
</dbReference>
<evidence type="ECO:0000313" key="7">
    <source>
        <dbReference type="EMBL" id="MDR6335884.1"/>
    </source>
</evidence>
<reference evidence="6" key="1">
    <citation type="submission" date="2022-12" db="EMBL/GenBank/DDBJ databases">
        <title>Reference genome sequencing for broad-spectrum identification of bacterial and archaeal isolates by mass spectrometry.</title>
        <authorList>
            <person name="Sekiguchi Y."/>
            <person name="Tourlousse D.M."/>
        </authorList>
    </citation>
    <scope>NUCLEOTIDE SEQUENCE</scope>
    <source>
        <strain evidence="6">301</strain>
    </source>
</reference>
<dbReference type="PROSITE" id="PS00211">
    <property type="entry name" value="ABC_TRANSPORTER_1"/>
    <property type="match status" value="1"/>
</dbReference>
<keyword evidence="3" id="KW-0547">Nucleotide-binding</keyword>
<dbReference type="GO" id="GO:0015188">
    <property type="term" value="F:L-isoleucine transmembrane transporter activity"/>
    <property type="evidence" value="ECO:0007669"/>
    <property type="project" value="TreeGrafter"/>
</dbReference>
<dbReference type="Gene3D" id="3.40.50.300">
    <property type="entry name" value="P-loop containing nucleotide triphosphate hydrolases"/>
    <property type="match status" value="1"/>
</dbReference>
<evidence type="ECO:0000259" key="5">
    <source>
        <dbReference type="PROSITE" id="PS50893"/>
    </source>
</evidence>
<dbReference type="GO" id="GO:0042941">
    <property type="term" value="P:D-alanine transmembrane transport"/>
    <property type="evidence" value="ECO:0007669"/>
    <property type="project" value="TreeGrafter"/>
</dbReference>
<protein>
    <submittedName>
        <fullName evidence="6">ABC transporter ATP-binding protein</fullName>
    </submittedName>
    <submittedName>
        <fullName evidence="7">Branched-chain amino acid transport system ATP-binding protein</fullName>
    </submittedName>
</protein>
<dbReference type="PANTHER" id="PTHR45772">
    <property type="entry name" value="CONSERVED COMPONENT OF ABC TRANSPORTER FOR NATURAL AMINO ACIDS-RELATED"/>
    <property type="match status" value="1"/>
</dbReference>